<dbReference type="Gene3D" id="1.20.1280.140">
    <property type="match status" value="1"/>
</dbReference>
<gene>
    <name evidence="2" type="ORF">QQS21_011371</name>
</gene>
<dbReference type="AlphaFoldDB" id="A0AAJ0FNM6"/>
<name>A0AAJ0FNM6_9HYPO</name>
<evidence type="ECO:0000313" key="2">
    <source>
        <dbReference type="EMBL" id="KAK2590952.1"/>
    </source>
</evidence>
<comment type="caution">
    <text evidence="2">The sequence shown here is derived from an EMBL/GenBank/DDBJ whole genome shotgun (WGS) entry which is preliminary data.</text>
</comment>
<accession>A0AAJ0FNM6</accession>
<dbReference type="GO" id="GO:0005576">
    <property type="term" value="C:extracellular region"/>
    <property type="evidence" value="ECO:0007669"/>
    <property type="project" value="TreeGrafter"/>
</dbReference>
<dbReference type="PANTHER" id="PTHR38123">
    <property type="entry name" value="CELL WALL SERINE-THREONINE-RICH GALACTOMANNOPROTEIN MP1 (AFU_ORTHOLOGUE AFUA_4G03240)"/>
    <property type="match status" value="1"/>
</dbReference>
<keyword evidence="3" id="KW-1185">Reference proteome</keyword>
<evidence type="ECO:0000256" key="1">
    <source>
        <dbReference type="SAM" id="SignalP"/>
    </source>
</evidence>
<organism evidence="2 3">
    <name type="scientific">Conoideocrella luteorostrata</name>
    <dbReference type="NCBI Taxonomy" id="1105319"/>
    <lineage>
        <taxon>Eukaryota</taxon>
        <taxon>Fungi</taxon>
        <taxon>Dikarya</taxon>
        <taxon>Ascomycota</taxon>
        <taxon>Pezizomycotina</taxon>
        <taxon>Sordariomycetes</taxon>
        <taxon>Hypocreomycetidae</taxon>
        <taxon>Hypocreales</taxon>
        <taxon>Clavicipitaceae</taxon>
        <taxon>Conoideocrella</taxon>
    </lineage>
</organism>
<dbReference type="InterPro" id="IPR021054">
    <property type="entry name" value="Cell_wall_mannoprotein_1"/>
</dbReference>
<keyword evidence="1" id="KW-0732">Signal</keyword>
<reference evidence="2" key="1">
    <citation type="submission" date="2023-06" db="EMBL/GenBank/DDBJ databases">
        <title>Conoideocrella luteorostrata (Hypocreales: Clavicipitaceae), a potential biocontrol fungus for elongate hemlock scale in United States Christmas tree production areas.</title>
        <authorList>
            <person name="Barrett H."/>
            <person name="Lovett B."/>
            <person name="Macias A.M."/>
            <person name="Stajich J.E."/>
            <person name="Kasson M.T."/>
        </authorList>
    </citation>
    <scope>NUCLEOTIDE SEQUENCE</scope>
    <source>
        <strain evidence="2">ARSEF 14590</strain>
    </source>
</reference>
<dbReference type="PANTHER" id="PTHR38123:SF1">
    <property type="entry name" value="HYDROPHOBIC SURFACE BINDING PROTEIN"/>
    <property type="match status" value="1"/>
</dbReference>
<feature type="signal peptide" evidence="1">
    <location>
        <begin position="1"/>
        <end position="16"/>
    </location>
</feature>
<evidence type="ECO:0008006" key="4">
    <source>
        <dbReference type="Google" id="ProtNLM"/>
    </source>
</evidence>
<dbReference type="Pfam" id="PF12296">
    <property type="entry name" value="HsbA"/>
    <property type="match status" value="1"/>
</dbReference>
<feature type="chain" id="PRO_5042514767" description="Hydrophobic surface binding protein" evidence="1">
    <location>
        <begin position="17"/>
        <end position="174"/>
    </location>
</feature>
<evidence type="ECO:0000313" key="3">
    <source>
        <dbReference type="Proteomes" id="UP001251528"/>
    </source>
</evidence>
<protein>
    <recommendedName>
        <fullName evidence="4">Hydrophobic surface binding protein</fullName>
    </recommendedName>
</protein>
<sequence length="174" mass="17921">MLSIKNLLFLAVAATGSVIKRDAAAVKQSLQTVNSDTQAVTTAVNNYNGGGIVNALPIVNAQQQLSKDIKSATQTAKDAGTVSEADATDIINYITGTLQPSIATTLTALKGKKDKFDADGLSSTVKSSLESLKTDTDDLGAALIGGTPPSKTEEAKAVQAKIDSSLDDAIAYFS</sequence>
<dbReference type="Proteomes" id="UP001251528">
    <property type="component" value="Unassembled WGS sequence"/>
</dbReference>
<dbReference type="EMBL" id="JASWJB010000379">
    <property type="protein sequence ID" value="KAK2590952.1"/>
    <property type="molecule type" value="Genomic_DNA"/>
</dbReference>
<proteinExistence type="predicted"/>